<dbReference type="OrthoDB" id="8774764at2"/>
<protein>
    <submittedName>
        <fullName evidence="1">Uncharacterized protein</fullName>
    </submittedName>
</protein>
<dbReference type="AlphaFoldDB" id="A0A127QIC5"/>
<dbReference type="RefSeq" id="WP_061537160.1">
    <property type="nucleotide sequence ID" value="NZ_CP013233.1"/>
</dbReference>
<dbReference type="Proteomes" id="UP000071778">
    <property type="component" value="Chromosome"/>
</dbReference>
<evidence type="ECO:0000313" key="2">
    <source>
        <dbReference type="Proteomes" id="UP000071778"/>
    </source>
</evidence>
<accession>A0A127QIC5</accession>
<gene>
    <name evidence="1" type="ORF">CAter282_2062</name>
</gene>
<reference evidence="1 2" key="1">
    <citation type="submission" date="2015-11" db="EMBL/GenBank/DDBJ databases">
        <title>Exploring the genomic traits of fungus-feeding bacterial genus Collimonas.</title>
        <authorList>
            <person name="Song C."/>
            <person name="Schmidt R."/>
            <person name="de Jager V."/>
            <person name="Krzyzanowska D."/>
            <person name="Jongedijk E."/>
            <person name="Cankar K."/>
            <person name="Beekwilder J."/>
            <person name="van Veen A."/>
            <person name="de Boer W."/>
            <person name="van Veen J.A."/>
            <person name="Garbeva P."/>
        </authorList>
    </citation>
    <scope>NUCLEOTIDE SEQUENCE [LARGE SCALE GENOMIC DNA]</scope>
    <source>
        <strain evidence="1 2">Ter282</strain>
    </source>
</reference>
<organism evidence="1 2">
    <name type="scientific">Collimonas arenae</name>
    <dbReference type="NCBI Taxonomy" id="279058"/>
    <lineage>
        <taxon>Bacteria</taxon>
        <taxon>Pseudomonadati</taxon>
        <taxon>Pseudomonadota</taxon>
        <taxon>Betaproteobacteria</taxon>
        <taxon>Burkholderiales</taxon>
        <taxon>Oxalobacteraceae</taxon>
        <taxon>Collimonas</taxon>
    </lineage>
</organism>
<sequence>MLSCDNASGLMPSDEILPAREAAFICTKHLAEKELLRYAVMMQIARKKTIFDWTSSDQKVASVALLEPTTFHDLNILPAGCIRIWISREDSDPEHKEDLILPAHFRVSDLADVLDQATLRLLELRGVNTGLSSSNQKVKNNYRISRWINLPQSFFTVRFQKILVVMTKKSIDLDWLLADGGLTEQEAFLFLDELRKHGVLVEQSMQLDDGHASAKEIFAEPRVSGVNSLVKKMKQWLGRARSDELERSR</sequence>
<evidence type="ECO:0000313" key="1">
    <source>
        <dbReference type="EMBL" id="AMP09821.1"/>
    </source>
</evidence>
<dbReference type="PATRIC" id="fig|279058.17.peg.2212"/>
<dbReference type="EMBL" id="CP013235">
    <property type="protein sequence ID" value="AMP09821.1"/>
    <property type="molecule type" value="Genomic_DNA"/>
</dbReference>
<keyword evidence="2" id="KW-1185">Reference proteome</keyword>
<proteinExistence type="predicted"/>
<name>A0A127QIC5_9BURK</name>